<comment type="similarity">
    <text evidence="1">Belongs to the bacterial solute-binding protein 3 family.</text>
</comment>
<reference evidence="5 6" key="1">
    <citation type="submission" date="2023-12" db="EMBL/GenBank/DDBJ databases">
        <title>Baltic Sea Cyanobacteria.</title>
        <authorList>
            <person name="Delbaje E."/>
            <person name="Fewer D.P."/>
            <person name="Shishido T.K."/>
        </authorList>
    </citation>
    <scope>NUCLEOTIDE SEQUENCE [LARGE SCALE GENOMIC DNA]</scope>
    <source>
        <strain evidence="5 6">UHCC 0139</strain>
    </source>
</reference>
<dbReference type="EMBL" id="JAYGHX010000002">
    <property type="protein sequence ID" value="MEA5390343.1"/>
    <property type="molecule type" value="Genomic_DNA"/>
</dbReference>
<dbReference type="PANTHER" id="PTHR30085:SF7">
    <property type="entry name" value="AMINO-ACID ABC TRANSPORTER-BINDING PROTEIN YHDW-RELATED"/>
    <property type="match status" value="1"/>
</dbReference>
<dbReference type="Gene3D" id="3.40.190.10">
    <property type="entry name" value="Periplasmic binding protein-like II"/>
    <property type="match status" value="2"/>
</dbReference>
<accession>A0ABU5RRD1</accession>
<dbReference type="Proteomes" id="UP001304461">
    <property type="component" value="Unassembled WGS sequence"/>
</dbReference>
<dbReference type="SMART" id="SM00062">
    <property type="entry name" value="PBPb"/>
    <property type="match status" value="1"/>
</dbReference>
<dbReference type="InterPro" id="IPR001638">
    <property type="entry name" value="Solute-binding_3/MltF_N"/>
</dbReference>
<dbReference type="PANTHER" id="PTHR30085">
    <property type="entry name" value="AMINO ACID ABC TRANSPORTER PERMEASE"/>
    <property type="match status" value="1"/>
</dbReference>
<evidence type="ECO:0000256" key="2">
    <source>
        <dbReference type="ARBA" id="ARBA00022448"/>
    </source>
</evidence>
<dbReference type="SUPFAM" id="SSF53850">
    <property type="entry name" value="Periplasmic binding protein-like II"/>
    <property type="match status" value="1"/>
</dbReference>
<evidence type="ECO:0000259" key="4">
    <source>
        <dbReference type="SMART" id="SM00062"/>
    </source>
</evidence>
<dbReference type="PROSITE" id="PS51257">
    <property type="entry name" value="PROKAR_LIPOPROTEIN"/>
    <property type="match status" value="1"/>
</dbReference>
<evidence type="ECO:0000313" key="6">
    <source>
        <dbReference type="Proteomes" id="UP001304461"/>
    </source>
</evidence>
<evidence type="ECO:0000256" key="3">
    <source>
        <dbReference type="ARBA" id="ARBA00022729"/>
    </source>
</evidence>
<proteinExistence type="inferred from homology"/>
<evidence type="ECO:0000313" key="5">
    <source>
        <dbReference type="EMBL" id="MEA5390343.1"/>
    </source>
</evidence>
<gene>
    <name evidence="5" type="ORF">VB738_03615</name>
</gene>
<name>A0ABU5RRD1_9CYAN</name>
<sequence>MTKAGLLLLAILGGLVAGLLGCAAGNEAPGSPTMAKIRERGRLVCAVDGAVPGFSTVGPGGAFVGIDADFCRAVAAAVLGDPRKVDFRPVTAGERFVALSSGEVDLISISSTHTLSRDAVGGNALSFGPVFFYDGQGVMVPKASGVRSLRQLAGKPICVESGTNTELNLADRMREMGVAYQPLRFQSGEQAYPAYEQGRCAAITSDSSLLAAKRSGFKEPAAHVLLPELLSKEPSAKVTIQADPAWADAVRWVTHTLVQAEESGLTQANVEARLAAARRDPSQAEARRFLGIEGDFGRQLGLPADFTVRVVKAVGHYGELFERHLGRATPLGLERGLNRLWSSGGLHIAPPFR</sequence>
<feature type="domain" description="Solute-binding protein family 3/N-terminal" evidence="4">
    <location>
        <begin position="42"/>
        <end position="273"/>
    </location>
</feature>
<evidence type="ECO:0000256" key="1">
    <source>
        <dbReference type="ARBA" id="ARBA00010333"/>
    </source>
</evidence>
<protein>
    <submittedName>
        <fullName evidence="5">Amino acid ABC transporter substrate-binding protein</fullName>
    </submittedName>
</protein>
<comment type="caution">
    <text evidence="5">The sequence shown here is derived from an EMBL/GenBank/DDBJ whole genome shotgun (WGS) entry which is preliminary data.</text>
</comment>
<dbReference type="CDD" id="cd13692">
    <property type="entry name" value="PBP2_BztA"/>
    <property type="match status" value="1"/>
</dbReference>
<dbReference type="RefSeq" id="WP_323304452.1">
    <property type="nucleotide sequence ID" value="NZ_JAYGHX010000002.1"/>
</dbReference>
<keyword evidence="2" id="KW-0813">Transport</keyword>
<dbReference type="InterPro" id="IPR051455">
    <property type="entry name" value="Bact_solute-bind_prot3"/>
</dbReference>
<keyword evidence="6" id="KW-1185">Reference proteome</keyword>
<dbReference type="Pfam" id="PF00497">
    <property type="entry name" value="SBP_bac_3"/>
    <property type="match status" value="1"/>
</dbReference>
<organism evidence="5 6">
    <name type="scientific">Cyanobium gracile UHCC 0139</name>
    <dbReference type="NCBI Taxonomy" id="3110308"/>
    <lineage>
        <taxon>Bacteria</taxon>
        <taxon>Bacillati</taxon>
        <taxon>Cyanobacteriota</taxon>
        <taxon>Cyanophyceae</taxon>
        <taxon>Synechococcales</taxon>
        <taxon>Prochlorococcaceae</taxon>
        <taxon>Cyanobium</taxon>
    </lineage>
</organism>
<keyword evidence="3" id="KW-0732">Signal</keyword>